<sequence length="141" mass="15302">MTEILLPDPAAARYLKDHLKINMAAKYPDLTYGLRLDGDWTPDAAPALVVFDDSGPVDSAMGGRLIRTRPTLRVVVWSDSLTLSGKIAAYALGQTLSRRAEGFSQILPGTGLLDARDTNNGGIMVSYTVRTRLRVTLVTEP</sequence>
<evidence type="ECO:0000313" key="1">
    <source>
        <dbReference type="EMBL" id="ATW59009.1"/>
    </source>
</evidence>
<evidence type="ECO:0008006" key="3">
    <source>
        <dbReference type="Google" id="ProtNLM"/>
    </source>
</evidence>
<dbReference type="EMBL" id="MG198783">
    <property type="protein sequence ID" value="ATW59009.1"/>
    <property type="molecule type" value="Genomic_DNA"/>
</dbReference>
<protein>
    <recommendedName>
        <fullName evidence="3">Tail terminator</fullName>
    </recommendedName>
</protein>
<proteinExistence type="predicted"/>
<name>A0A2H4PAA5_9CAUD</name>
<evidence type="ECO:0000313" key="2">
    <source>
        <dbReference type="Proteomes" id="UP000240384"/>
    </source>
</evidence>
<dbReference type="OrthoDB" id="21151at10239"/>
<accession>A0A2H4PAA5</accession>
<gene>
    <name evidence="1" type="ORF">PBI_MAHDIA_10</name>
</gene>
<reference evidence="2" key="1">
    <citation type="submission" date="2017-10" db="EMBL/GenBank/DDBJ databases">
        <authorList>
            <person name="Banno H."/>
            <person name="Chua N.-H."/>
        </authorList>
    </citation>
    <scope>NUCLEOTIDE SEQUENCE [LARGE SCALE GENOMIC DNA]</scope>
</reference>
<dbReference type="Proteomes" id="UP000240384">
    <property type="component" value="Segment"/>
</dbReference>
<organism evidence="1 2">
    <name type="scientific">Gordonia phage Mahdia</name>
    <dbReference type="NCBI Taxonomy" id="2047873"/>
    <lineage>
        <taxon>Viruses</taxon>
        <taxon>Duplodnaviria</taxon>
        <taxon>Heunggongvirae</taxon>
        <taxon>Uroviricota</taxon>
        <taxon>Caudoviricetes</taxon>
        <taxon>Gustavvirus</taxon>
        <taxon>Gustavvirus mahdia</taxon>
    </lineage>
</organism>
<keyword evidence="2" id="KW-1185">Reference proteome</keyword>